<proteinExistence type="predicted"/>
<sequence length="122" mass="13207">MERVIDLDQAAAVIAERAARWLAAGLKVGQVTWRDETAPWPQRFEIDRTLVRDPDSVGVLVSDLGDAGLSVVLFRGGWADVDYFDGLDDGGPIPAFDITSAAAFGTQLDQWVSRVFGNLGKS</sequence>
<dbReference type="Proteomes" id="UP000253868">
    <property type="component" value="Chromosome"/>
</dbReference>
<protein>
    <submittedName>
        <fullName evidence="1">Uncharacterized protein</fullName>
    </submittedName>
</protein>
<reference evidence="2" key="1">
    <citation type="submission" date="2018-07" db="EMBL/GenBank/DDBJ databases">
        <authorList>
            <person name="Zhao J."/>
        </authorList>
    </citation>
    <scope>NUCLEOTIDE SEQUENCE [LARGE SCALE GENOMIC DNA]</scope>
    <source>
        <strain evidence="2">GSSD-12</strain>
    </source>
</reference>
<keyword evidence="2" id="KW-1185">Reference proteome</keyword>
<dbReference type="OrthoDB" id="3700949at2"/>
<evidence type="ECO:0000313" key="2">
    <source>
        <dbReference type="Proteomes" id="UP000253868"/>
    </source>
</evidence>
<dbReference type="KEGG" id="spad:DVK44_16665"/>
<accession>A0A345HQS9</accession>
<name>A0A345HQS9_9ACTN</name>
<dbReference type="AlphaFoldDB" id="A0A345HQS9"/>
<dbReference type="EMBL" id="CP031194">
    <property type="protein sequence ID" value="AXG79053.1"/>
    <property type="molecule type" value="Genomic_DNA"/>
</dbReference>
<gene>
    <name evidence="1" type="ORF">DVK44_16665</name>
</gene>
<organism evidence="1 2">
    <name type="scientific">Streptomyces paludis</name>
    <dbReference type="NCBI Taxonomy" id="2282738"/>
    <lineage>
        <taxon>Bacteria</taxon>
        <taxon>Bacillati</taxon>
        <taxon>Actinomycetota</taxon>
        <taxon>Actinomycetes</taxon>
        <taxon>Kitasatosporales</taxon>
        <taxon>Streptomycetaceae</taxon>
        <taxon>Streptomyces</taxon>
    </lineage>
</organism>
<evidence type="ECO:0000313" key="1">
    <source>
        <dbReference type="EMBL" id="AXG79053.1"/>
    </source>
</evidence>